<dbReference type="EMBL" id="JBHFEH010000011">
    <property type="protein sequence ID" value="KAL2055371.1"/>
    <property type="molecule type" value="Genomic_DNA"/>
</dbReference>
<dbReference type="Proteomes" id="UP001590951">
    <property type="component" value="Unassembled WGS sequence"/>
</dbReference>
<proteinExistence type="predicted"/>
<keyword evidence="1" id="KW-0175">Coiled coil</keyword>
<organism evidence="2 3">
    <name type="scientific">Lepraria finkii</name>
    <dbReference type="NCBI Taxonomy" id="1340010"/>
    <lineage>
        <taxon>Eukaryota</taxon>
        <taxon>Fungi</taxon>
        <taxon>Dikarya</taxon>
        <taxon>Ascomycota</taxon>
        <taxon>Pezizomycotina</taxon>
        <taxon>Lecanoromycetes</taxon>
        <taxon>OSLEUM clade</taxon>
        <taxon>Lecanoromycetidae</taxon>
        <taxon>Lecanorales</taxon>
        <taxon>Lecanorineae</taxon>
        <taxon>Stereocaulaceae</taxon>
        <taxon>Lepraria</taxon>
    </lineage>
</organism>
<accession>A0ABR4BEA7</accession>
<dbReference type="SUPFAM" id="SSF58100">
    <property type="entry name" value="Bacterial hemolysins"/>
    <property type="match status" value="1"/>
</dbReference>
<evidence type="ECO:0000256" key="1">
    <source>
        <dbReference type="SAM" id="Coils"/>
    </source>
</evidence>
<evidence type="ECO:0000313" key="2">
    <source>
        <dbReference type="EMBL" id="KAL2055371.1"/>
    </source>
</evidence>
<gene>
    <name evidence="2" type="ORF">ABVK25_004179</name>
</gene>
<name>A0ABR4BEA7_9LECA</name>
<evidence type="ECO:0000313" key="3">
    <source>
        <dbReference type="Proteomes" id="UP001590951"/>
    </source>
</evidence>
<reference evidence="2 3" key="1">
    <citation type="submission" date="2024-09" db="EMBL/GenBank/DDBJ databases">
        <title>Rethinking Asexuality: The Enigmatic Case of Functional Sexual Genes in Lepraria (Stereocaulaceae).</title>
        <authorList>
            <person name="Doellman M."/>
            <person name="Sun Y."/>
            <person name="Barcenas-Pena A."/>
            <person name="Lumbsch H.T."/>
            <person name="Grewe F."/>
        </authorList>
    </citation>
    <scope>NUCLEOTIDE SEQUENCE [LARGE SCALE GENOMIC DNA]</scope>
    <source>
        <strain evidence="2 3">Grewe 0041</strain>
    </source>
</reference>
<feature type="coiled-coil region" evidence="1">
    <location>
        <begin position="47"/>
        <end position="74"/>
    </location>
</feature>
<comment type="caution">
    <text evidence="2">The sequence shown here is derived from an EMBL/GenBank/DDBJ whole genome shotgun (WGS) entry which is preliminary data.</text>
</comment>
<protein>
    <submittedName>
        <fullName evidence="2">Uncharacterized protein</fullName>
    </submittedName>
</protein>
<sequence>MDAQPNVQKLAEAFTTSSTAFAAASHEIALVPNLPNFNDGQRLLDAINRVNTNIDNLRTDVNAVKEDVNALKTDFNTLKTDVNTLKTDVTTLKTDVTTMNGKFDNLELRMKADSLNHTARVYNSHISSRETPLRELHDQRNVAVEGFPRDSSTLMGLTGPAISTLLEAFQLPTNGAVEIRKRRFREFVGLVVDA</sequence>
<dbReference type="Gene3D" id="1.20.5.190">
    <property type="match status" value="1"/>
</dbReference>
<keyword evidence="3" id="KW-1185">Reference proteome</keyword>